<name>A0A6A6L8I6_HEVBR</name>
<dbReference type="EMBL" id="JAAGAX010000011">
    <property type="protein sequence ID" value="KAF2297750.1"/>
    <property type="molecule type" value="Genomic_DNA"/>
</dbReference>
<accession>A0A6A6L8I6</accession>
<reference evidence="1 2" key="1">
    <citation type="journal article" date="2020" name="Mol. Plant">
        <title>The Chromosome-Based Rubber Tree Genome Provides New Insights into Spurge Genome Evolution and Rubber Biosynthesis.</title>
        <authorList>
            <person name="Liu J."/>
            <person name="Shi C."/>
            <person name="Shi C.C."/>
            <person name="Li W."/>
            <person name="Zhang Q.J."/>
            <person name="Zhang Y."/>
            <person name="Li K."/>
            <person name="Lu H.F."/>
            <person name="Shi C."/>
            <person name="Zhu S.T."/>
            <person name="Xiao Z.Y."/>
            <person name="Nan H."/>
            <person name="Yue Y."/>
            <person name="Zhu X.G."/>
            <person name="Wu Y."/>
            <person name="Hong X.N."/>
            <person name="Fan G.Y."/>
            <person name="Tong Y."/>
            <person name="Zhang D."/>
            <person name="Mao C.L."/>
            <person name="Liu Y.L."/>
            <person name="Hao S.J."/>
            <person name="Liu W.Q."/>
            <person name="Lv M.Q."/>
            <person name="Zhang H.B."/>
            <person name="Liu Y."/>
            <person name="Hu-Tang G.R."/>
            <person name="Wang J.P."/>
            <person name="Wang J.H."/>
            <person name="Sun Y.H."/>
            <person name="Ni S.B."/>
            <person name="Chen W.B."/>
            <person name="Zhang X.C."/>
            <person name="Jiao Y.N."/>
            <person name="Eichler E.E."/>
            <person name="Li G.H."/>
            <person name="Liu X."/>
            <person name="Gao L.Z."/>
        </authorList>
    </citation>
    <scope>NUCLEOTIDE SEQUENCE [LARGE SCALE GENOMIC DNA]</scope>
    <source>
        <strain evidence="2">cv. GT1</strain>
        <tissue evidence="1">Leaf</tissue>
    </source>
</reference>
<organism evidence="1 2">
    <name type="scientific">Hevea brasiliensis</name>
    <name type="common">Para rubber tree</name>
    <name type="synonym">Siphonia brasiliensis</name>
    <dbReference type="NCBI Taxonomy" id="3981"/>
    <lineage>
        <taxon>Eukaryota</taxon>
        <taxon>Viridiplantae</taxon>
        <taxon>Streptophyta</taxon>
        <taxon>Embryophyta</taxon>
        <taxon>Tracheophyta</taxon>
        <taxon>Spermatophyta</taxon>
        <taxon>Magnoliopsida</taxon>
        <taxon>eudicotyledons</taxon>
        <taxon>Gunneridae</taxon>
        <taxon>Pentapetalae</taxon>
        <taxon>rosids</taxon>
        <taxon>fabids</taxon>
        <taxon>Malpighiales</taxon>
        <taxon>Euphorbiaceae</taxon>
        <taxon>Crotonoideae</taxon>
        <taxon>Micrandreae</taxon>
        <taxon>Hevea</taxon>
    </lineage>
</organism>
<proteinExistence type="predicted"/>
<evidence type="ECO:0000313" key="1">
    <source>
        <dbReference type="EMBL" id="KAF2297750.1"/>
    </source>
</evidence>
<protein>
    <submittedName>
        <fullName evidence="1">Uncharacterized protein</fullName>
    </submittedName>
</protein>
<keyword evidence="2" id="KW-1185">Reference proteome</keyword>
<comment type="caution">
    <text evidence="1">The sequence shown here is derived from an EMBL/GenBank/DDBJ whole genome shotgun (WGS) entry which is preliminary data.</text>
</comment>
<sequence length="75" mass="7644">MGYGVCATDTRTIKGIKLGFFSCKGEWDGLNPVAVGGEIRPGSAEVGSTISSDGDTGCRSSTDDAAALRTDSLLT</sequence>
<dbReference type="Proteomes" id="UP000467840">
    <property type="component" value="Chromosome 1"/>
</dbReference>
<dbReference type="AlphaFoldDB" id="A0A6A6L8I6"/>
<gene>
    <name evidence="1" type="ORF">GH714_002559</name>
</gene>
<evidence type="ECO:0000313" key="2">
    <source>
        <dbReference type="Proteomes" id="UP000467840"/>
    </source>
</evidence>